<protein>
    <submittedName>
        <fullName evidence="1">Uncharacterized protein</fullName>
    </submittedName>
</protein>
<dbReference type="EMBL" id="CP152382">
    <property type="protein sequence ID" value="XAF56151.1"/>
    <property type="molecule type" value="Genomic_DNA"/>
</dbReference>
<dbReference type="Proteomes" id="UP001445268">
    <property type="component" value="Plasmid unnamed2"/>
</dbReference>
<organism evidence="1 2">
    <name type="scientific">Marinobacter alkaliphilus</name>
    <dbReference type="NCBI Taxonomy" id="254719"/>
    <lineage>
        <taxon>Bacteria</taxon>
        <taxon>Pseudomonadati</taxon>
        <taxon>Pseudomonadota</taxon>
        <taxon>Gammaproteobacteria</taxon>
        <taxon>Pseudomonadales</taxon>
        <taxon>Marinobacteraceae</taxon>
        <taxon>Marinobacter</taxon>
    </lineage>
</organism>
<gene>
    <name evidence="1" type="ORF">AAGT77_20570</name>
</gene>
<keyword evidence="1" id="KW-0614">Plasmid</keyword>
<proteinExistence type="predicted"/>
<name>A0ABZ3E9H9_9GAMM</name>
<evidence type="ECO:0000313" key="1">
    <source>
        <dbReference type="EMBL" id="XAF56151.1"/>
    </source>
</evidence>
<dbReference type="RefSeq" id="WP_342632699.1">
    <property type="nucleotide sequence ID" value="NZ_CP152382.1"/>
</dbReference>
<sequence>MVDIKADKHSLADQLGSFVEKHGVEEAGKLLSRFLLVLAHSAEVKEIEFTDHIGRVMIEPTSVPEAAKH</sequence>
<reference evidence="1 2" key="1">
    <citation type="submission" date="2024-04" db="EMBL/GenBank/DDBJ databases">
        <title>Marinobacter sp. SBY-1.</title>
        <authorList>
            <person name="Pan C."/>
        </authorList>
    </citation>
    <scope>NUCLEOTIDE SEQUENCE [LARGE SCALE GENOMIC DNA]</scope>
    <source>
        <strain evidence="1 2">SBY-1</strain>
        <plasmid evidence="1 2">unnamed2</plasmid>
    </source>
</reference>
<evidence type="ECO:0000313" key="2">
    <source>
        <dbReference type="Proteomes" id="UP001445268"/>
    </source>
</evidence>
<accession>A0ABZ3E9H9</accession>
<keyword evidence="2" id="KW-1185">Reference proteome</keyword>
<geneLocation type="plasmid" evidence="1 2">
    <name>unnamed2</name>
</geneLocation>